<reference evidence="1" key="2">
    <citation type="submission" date="2023-01" db="EMBL/GenBank/DDBJ databases">
        <authorList>
            <person name="Sun Q."/>
            <person name="Evtushenko L."/>
        </authorList>
    </citation>
    <scope>NUCLEOTIDE SEQUENCE</scope>
    <source>
        <strain evidence="1">VKM Ac-1020</strain>
    </source>
</reference>
<accession>A0A9W6H151</accession>
<reference evidence="1" key="1">
    <citation type="journal article" date="2014" name="Int. J. Syst. Evol. Microbiol.">
        <title>Complete genome sequence of Corynebacterium casei LMG S-19264T (=DSM 44701T), isolated from a smear-ripened cheese.</title>
        <authorList>
            <consortium name="US DOE Joint Genome Institute (JGI-PGF)"/>
            <person name="Walter F."/>
            <person name="Albersmeier A."/>
            <person name="Kalinowski J."/>
            <person name="Ruckert C."/>
        </authorList>
    </citation>
    <scope>NUCLEOTIDE SEQUENCE</scope>
    <source>
        <strain evidence="1">VKM Ac-1020</strain>
    </source>
</reference>
<sequence>MTQTSRLWVAHGAVGAVGSIREVDGSFEVRMVGVDEPVGTYPELEIAKRALHAHLKPGAERPEFRRH</sequence>
<organism evidence="1 2">
    <name type="scientific">Microbacterium barkeri</name>
    <dbReference type="NCBI Taxonomy" id="33917"/>
    <lineage>
        <taxon>Bacteria</taxon>
        <taxon>Bacillati</taxon>
        <taxon>Actinomycetota</taxon>
        <taxon>Actinomycetes</taxon>
        <taxon>Micrococcales</taxon>
        <taxon>Microbacteriaceae</taxon>
        <taxon>Microbacterium</taxon>
    </lineage>
</organism>
<evidence type="ECO:0000313" key="2">
    <source>
        <dbReference type="Proteomes" id="UP001142462"/>
    </source>
</evidence>
<evidence type="ECO:0008006" key="3">
    <source>
        <dbReference type="Google" id="ProtNLM"/>
    </source>
</evidence>
<dbReference type="RefSeq" id="WP_309299956.1">
    <property type="nucleotide sequence ID" value="NZ_BSEJ01000001.1"/>
</dbReference>
<dbReference type="EMBL" id="BSEJ01000001">
    <property type="protein sequence ID" value="GLJ60335.1"/>
    <property type="molecule type" value="Genomic_DNA"/>
</dbReference>
<evidence type="ECO:0000313" key="1">
    <source>
        <dbReference type="EMBL" id="GLJ60335.1"/>
    </source>
</evidence>
<gene>
    <name evidence="1" type="ORF">GCM10017576_04640</name>
</gene>
<name>A0A9W6H151_9MICO</name>
<dbReference type="Proteomes" id="UP001142462">
    <property type="component" value="Unassembled WGS sequence"/>
</dbReference>
<comment type="caution">
    <text evidence="1">The sequence shown here is derived from an EMBL/GenBank/DDBJ whole genome shotgun (WGS) entry which is preliminary data.</text>
</comment>
<proteinExistence type="predicted"/>
<dbReference type="AlphaFoldDB" id="A0A9W6H151"/>
<protein>
    <recommendedName>
        <fullName evidence="3">Methyltransferase</fullName>
    </recommendedName>
</protein>
<keyword evidence="2" id="KW-1185">Reference proteome</keyword>